<dbReference type="PANTHER" id="PTHR36439:SF1">
    <property type="entry name" value="DUF1697 DOMAIN-CONTAINING PROTEIN"/>
    <property type="match status" value="1"/>
</dbReference>
<accession>W9GCU8</accession>
<dbReference type="PANTHER" id="PTHR36439">
    <property type="entry name" value="BLL4334 PROTEIN"/>
    <property type="match status" value="1"/>
</dbReference>
<evidence type="ECO:0008006" key="3">
    <source>
        <dbReference type="Google" id="ProtNLM"/>
    </source>
</evidence>
<organism evidence="1 2">
    <name type="scientific">Intrasporangium chromatireducens Q5-1</name>
    <dbReference type="NCBI Taxonomy" id="584657"/>
    <lineage>
        <taxon>Bacteria</taxon>
        <taxon>Bacillati</taxon>
        <taxon>Actinomycetota</taxon>
        <taxon>Actinomycetes</taxon>
        <taxon>Micrococcales</taxon>
        <taxon>Intrasporangiaceae</taxon>
        <taxon>Intrasporangium</taxon>
    </lineage>
</organism>
<dbReference type="Proteomes" id="UP000019494">
    <property type="component" value="Unassembled WGS sequence"/>
</dbReference>
<dbReference type="Gene3D" id="3.30.70.1280">
    <property type="entry name" value="SP0830-like domains"/>
    <property type="match status" value="1"/>
</dbReference>
<protein>
    <recommendedName>
        <fullName evidence="3">DUF1697 domain-containing protein</fullName>
    </recommendedName>
</protein>
<dbReference type="EMBL" id="AWQS01000397">
    <property type="protein sequence ID" value="EWT03910.1"/>
    <property type="molecule type" value="Genomic_DNA"/>
</dbReference>
<proteinExistence type="predicted"/>
<dbReference type="Pfam" id="PF08002">
    <property type="entry name" value="DUF1697"/>
    <property type="match status" value="1"/>
</dbReference>
<evidence type="ECO:0000313" key="1">
    <source>
        <dbReference type="EMBL" id="EWT03910.1"/>
    </source>
</evidence>
<gene>
    <name evidence="1" type="ORF">N864_12420</name>
</gene>
<reference evidence="2" key="1">
    <citation type="submission" date="2013-08" db="EMBL/GenBank/DDBJ databases">
        <title>Intrasporangium oryzae NRRL B-24470.</title>
        <authorList>
            <person name="Liu H."/>
            <person name="Wang G."/>
        </authorList>
    </citation>
    <scope>NUCLEOTIDE SEQUENCE [LARGE SCALE GENOMIC DNA]</scope>
    <source>
        <strain evidence="2">Q5-1</strain>
    </source>
</reference>
<name>W9GCU8_9MICO</name>
<evidence type="ECO:0000313" key="2">
    <source>
        <dbReference type="Proteomes" id="UP000019494"/>
    </source>
</evidence>
<dbReference type="InterPro" id="IPR012545">
    <property type="entry name" value="DUF1697"/>
</dbReference>
<dbReference type="SUPFAM" id="SSF160379">
    <property type="entry name" value="SP0830-like"/>
    <property type="match status" value="1"/>
</dbReference>
<comment type="caution">
    <text evidence="1">The sequence shown here is derived from an EMBL/GenBank/DDBJ whole genome shotgun (WGS) entry which is preliminary data.</text>
</comment>
<keyword evidence="2" id="KW-1185">Reference proteome</keyword>
<dbReference type="AlphaFoldDB" id="W9GCU8"/>
<dbReference type="PIRSF" id="PIRSF008502">
    <property type="entry name" value="UCP008502"/>
    <property type="match status" value="1"/>
</dbReference>
<sequence>MRRVATVWRMSVRIGFLRAVNLGRRRVAMSRLAAVCEGLGYSDVWTFVNSGNVVFDAIGRRASVEAAMERALEEELGFECTTFVRTAQQLTATLDARPFTLAPGGTHFVTFLKKAPGATVAQRLEGLSNDFDTLIVRGADVHWRMRGKSTDSRLGSRDWETILGPLSSTSRNVTMLTRLVTKIDAAERPRGRPRLSRG</sequence>